<reference evidence="7 8" key="1">
    <citation type="submission" date="2020-08" db="EMBL/GenBank/DDBJ databases">
        <title>Genomic Encyclopedia of Type Strains, Phase IV (KMG-IV): sequencing the most valuable type-strain genomes for metagenomic binning, comparative biology and taxonomic classification.</title>
        <authorList>
            <person name="Goeker M."/>
        </authorList>
    </citation>
    <scope>NUCLEOTIDE SEQUENCE [LARGE SCALE GENOMIC DNA]</scope>
    <source>
        <strain evidence="7 8">DSM 103737</strain>
    </source>
</reference>
<evidence type="ECO:0000256" key="4">
    <source>
        <dbReference type="ARBA" id="ARBA00023136"/>
    </source>
</evidence>
<evidence type="ECO:0000313" key="8">
    <source>
        <dbReference type="Proteomes" id="UP000577362"/>
    </source>
</evidence>
<dbReference type="InterPro" id="IPR000515">
    <property type="entry name" value="MetI-like"/>
</dbReference>
<dbReference type="Proteomes" id="UP000577362">
    <property type="component" value="Unassembled WGS sequence"/>
</dbReference>
<evidence type="ECO:0000256" key="2">
    <source>
        <dbReference type="ARBA" id="ARBA00022692"/>
    </source>
</evidence>
<keyword evidence="7" id="KW-0762">Sugar transport</keyword>
<evidence type="ECO:0000256" key="5">
    <source>
        <dbReference type="RuleBase" id="RU363032"/>
    </source>
</evidence>
<dbReference type="CDD" id="cd06261">
    <property type="entry name" value="TM_PBP2"/>
    <property type="match status" value="1"/>
</dbReference>
<dbReference type="EMBL" id="JACIEN010000005">
    <property type="protein sequence ID" value="MBB4018798.1"/>
    <property type="molecule type" value="Genomic_DNA"/>
</dbReference>
<comment type="similarity">
    <text evidence="5">Belongs to the binding-protein-dependent transport system permease family.</text>
</comment>
<dbReference type="AlphaFoldDB" id="A0A840C5A8"/>
<comment type="caution">
    <text evidence="7">The sequence shown here is derived from an EMBL/GenBank/DDBJ whole genome shotgun (WGS) entry which is preliminary data.</text>
</comment>
<feature type="transmembrane region" description="Helical" evidence="5">
    <location>
        <begin position="97"/>
        <end position="120"/>
    </location>
</feature>
<dbReference type="PANTHER" id="PTHR43759">
    <property type="entry name" value="TREHALOSE TRANSPORT SYSTEM PERMEASE PROTEIN SUGA"/>
    <property type="match status" value="1"/>
</dbReference>
<dbReference type="PROSITE" id="PS50928">
    <property type="entry name" value="ABC_TM1"/>
    <property type="match status" value="1"/>
</dbReference>
<evidence type="ECO:0000256" key="1">
    <source>
        <dbReference type="ARBA" id="ARBA00004651"/>
    </source>
</evidence>
<accession>A0A840C5A8</accession>
<feature type="domain" description="ABC transmembrane type-1" evidence="6">
    <location>
        <begin position="63"/>
        <end position="274"/>
    </location>
</feature>
<keyword evidence="3 5" id="KW-1133">Transmembrane helix</keyword>
<keyword evidence="4 5" id="KW-0472">Membrane</keyword>
<protein>
    <submittedName>
        <fullName evidence="7">Multiple sugar transport system permease protein</fullName>
    </submittedName>
</protein>
<feature type="transmembrane region" description="Helical" evidence="5">
    <location>
        <begin position="214"/>
        <end position="236"/>
    </location>
</feature>
<dbReference type="Pfam" id="PF00528">
    <property type="entry name" value="BPD_transp_1"/>
    <property type="match status" value="1"/>
</dbReference>
<comment type="subcellular location">
    <subcellularLocation>
        <location evidence="1 5">Cell membrane</location>
        <topology evidence="1 5">Multi-pass membrane protein</topology>
    </subcellularLocation>
</comment>
<dbReference type="InterPro" id="IPR035906">
    <property type="entry name" value="MetI-like_sf"/>
</dbReference>
<keyword evidence="8" id="KW-1185">Reference proteome</keyword>
<dbReference type="GO" id="GO:0005886">
    <property type="term" value="C:plasma membrane"/>
    <property type="evidence" value="ECO:0007669"/>
    <property type="project" value="UniProtKB-SubCell"/>
</dbReference>
<dbReference type="InterPro" id="IPR052730">
    <property type="entry name" value="Sugar_ABC_transporter"/>
</dbReference>
<organism evidence="7 8">
    <name type="scientific">Chelatococcus caeni</name>
    <dbReference type="NCBI Taxonomy" id="1348468"/>
    <lineage>
        <taxon>Bacteria</taxon>
        <taxon>Pseudomonadati</taxon>
        <taxon>Pseudomonadota</taxon>
        <taxon>Alphaproteobacteria</taxon>
        <taxon>Hyphomicrobiales</taxon>
        <taxon>Chelatococcaceae</taxon>
        <taxon>Chelatococcus</taxon>
    </lineage>
</organism>
<evidence type="ECO:0000313" key="7">
    <source>
        <dbReference type="EMBL" id="MBB4018798.1"/>
    </source>
</evidence>
<dbReference type="Gene3D" id="1.10.3720.10">
    <property type="entry name" value="MetI-like"/>
    <property type="match status" value="1"/>
</dbReference>
<dbReference type="PANTHER" id="PTHR43759:SF1">
    <property type="entry name" value="GLUCOSE IMPORT SYSTEM PERMEASE PROTEIN GLCT"/>
    <property type="match status" value="1"/>
</dbReference>
<feature type="transmembrane region" description="Helical" evidence="5">
    <location>
        <begin position="12"/>
        <end position="36"/>
    </location>
</feature>
<keyword evidence="2 5" id="KW-0812">Transmembrane</keyword>
<feature type="transmembrane region" description="Helical" evidence="5">
    <location>
        <begin position="152"/>
        <end position="179"/>
    </location>
</feature>
<evidence type="ECO:0000259" key="6">
    <source>
        <dbReference type="PROSITE" id="PS50928"/>
    </source>
</evidence>
<sequence>MQRLLSSQKVLPYLLILPASLFLAAFFFVPFVQVVLEAFTSDEGFTLAHFRTMADDWKFMPALSNTLGLALVVVPIQITLALVMASLVTRLRRGRDVVLYVFTIPLGISDLAAGLIWFALLEQNGFLNSILYGLGVIPGPQNLLDYRNTAGLFVAVVVAEVWRATAIVLVILVAGLGLIPKEYDEAAEVFGAGPLKRFFLITLPLLRPSLQTALILRTILAFEVFAVVAVLAGNNLPVLMGETYSWQFDLQDHKVASAYAIVILAISLAFTVFFLWALHDRTREAAA</sequence>
<dbReference type="SUPFAM" id="SSF161098">
    <property type="entry name" value="MetI-like"/>
    <property type="match status" value="1"/>
</dbReference>
<dbReference type="GO" id="GO:0055085">
    <property type="term" value="P:transmembrane transport"/>
    <property type="evidence" value="ECO:0007669"/>
    <property type="project" value="InterPro"/>
</dbReference>
<keyword evidence="5" id="KW-0813">Transport</keyword>
<proteinExistence type="inferred from homology"/>
<feature type="transmembrane region" description="Helical" evidence="5">
    <location>
        <begin position="67"/>
        <end position="85"/>
    </location>
</feature>
<feature type="transmembrane region" description="Helical" evidence="5">
    <location>
        <begin position="256"/>
        <end position="278"/>
    </location>
</feature>
<gene>
    <name evidence="7" type="ORF">GGR16_003845</name>
</gene>
<evidence type="ECO:0000256" key="3">
    <source>
        <dbReference type="ARBA" id="ARBA00022989"/>
    </source>
</evidence>
<name>A0A840C5A8_9HYPH</name>